<evidence type="ECO:0000313" key="3">
    <source>
        <dbReference type="Proteomes" id="UP000722791"/>
    </source>
</evidence>
<feature type="compositionally biased region" description="Gly residues" evidence="1">
    <location>
        <begin position="134"/>
        <end position="147"/>
    </location>
</feature>
<feature type="non-terminal residue" evidence="2">
    <location>
        <position position="1"/>
    </location>
</feature>
<feature type="compositionally biased region" description="Pro residues" evidence="1">
    <location>
        <begin position="47"/>
        <end position="64"/>
    </location>
</feature>
<feature type="compositionally biased region" description="Low complexity" evidence="1">
    <location>
        <begin position="65"/>
        <end position="83"/>
    </location>
</feature>
<dbReference type="Proteomes" id="UP000722791">
    <property type="component" value="Unassembled WGS sequence"/>
</dbReference>
<comment type="caution">
    <text evidence="2">The sequence shown here is derived from an EMBL/GenBank/DDBJ whole genome shotgun (WGS) entry which is preliminary data.</text>
</comment>
<evidence type="ECO:0000313" key="2">
    <source>
        <dbReference type="EMBL" id="GIL97807.1"/>
    </source>
</evidence>
<dbReference type="AlphaFoldDB" id="A0A8J4G1D8"/>
<gene>
    <name evidence="2" type="ORF">Vretimale_3354</name>
</gene>
<accession>A0A8J4G1D8</accession>
<name>A0A8J4G1D8_9CHLO</name>
<reference evidence="2" key="1">
    <citation type="journal article" date="2021" name="Proc. Natl. Acad. Sci. U.S.A.">
        <title>Three genomes in the algal genus Volvox reveal the fate of a haploid sex-determining region after a transition to homothallism.</title>
        <authorList>
            <person name="Yamamoto K."/>
            <person name="Hamaji T."/>
            <person name="Kawai-Toyooka H."/>
            <person name="Matsuzaki R."/>
            <person name="Takahashi F."/>
            <person name="Nishimura Y."/>
            <person name="Kawachi M."/>
            <person name="Noguchi H."/>
            <person name="Minakuchi Y."/>
            <person name="Umen J.G."/>
            <person name="Toyoda A."/>
            <person name="Nozaki H."/>
        </authorList>
    </citation>
    <scope>NUCLEOTIDE SEQUENCE</scope>
    <source>
        <strain evidence="2">NIES-3785</strain>
    </source>
</reference>
<sequence length="167" mass="18047">PQHPVAATQQRPSPLVLQQQLQHQHQQLSHLTSEQLQQRRVAQVPPISTPTPQPPQQPLQPPQKQPSEPSEQPPQQQQQQRLPCFRGRLRLDSMLQSGPSSPYRDTPHRPQLTSPSQNCTAPAGNGSNHDGNRYGMGGNICGGGGGAAAAEAALVRGASREHVRNSG</sequence>
<feature type="compositionally biased region" description="Low complexity" evidence="1">
    <location>
        <begin position="9"/>
        <end position="46"/>
    </location>
</feature>
<feature type="non-terminal residue" evidence="2">
    <location>
        <position position="167"/>
    </location>
</feature>
<dbReference type="EMBL" id="BNCQ01000005">
    <property type="protein sequence ID" value="GIL97807.1"/>
    <property type="molecule type" value="Genomic_DNA"/>
</dbReference>
<protein>
    <submittedName>
        <fullName evidence="2">Uncharacterized protein</fullName>
    </submittedName>
</protein>
<evidence type="ECO:0000256" key="1">
    <source>
        <dbReference type="SAM" id="MobiDB-lite"/>
    </source>
</evidence>
<proteinExistence type="predicted"/>
<organism evidence="2 3">
    <name type="scientific">Volvox reticuliferus</name>
    <dbReference type="NCBI Taxonomy" id="1737510"/>
    <lineage>
        <taxon>Eukaryota</taxon>
        <taxon>Viridiplantae</taxon>
        <taxon>Chlorophyta</taxon>
        <taxon>core chlorophytes</taxon>
        <taxon>Chlorophyceae</taxon>
        <taxon>CS clade</taxon>
        <taxon>Chlamydomonadales</taxon>
        <taxon>Volvocaceae</taxon>
        <taxon>Volvox</taxon>
    </lineage>
</organism>
<feature type="region of interest" description="Disordered" evidence="1">
    <location>
        <begin position="1"/>
        <end position="147"/>
    </location>
</feature>
<feature type="compositionally biased region" description="Polar residues" evidence="1">
    <location>
        <begin position="111"/>
        <end position="129"/>
    </location>
</feature>